<feature type="signal peptide" evidence="2">
    <location>
        <begin position="1"/>
        <end position="34"/>
    </location>
</feature>
<keyword evidence="1" id="KW-0812">Transmembrane</keyword>
<dbReference type="AlphaFoldDB" id="A0A915CX37"/>
<dbReference type="PANTHER" id="PTHR34149">
    <property type="entry name" value="PROTEIN CBG11905-RELATED"/>
    <property type="match status" value="1"/>
</dbReference>
<keyword evidence="3" id="KW-1185">Reference proteome</keyword>
<accession>A0A915CX37</accession>
<sequence>MRSRVSGSSCYSLTLPTLLVLTAIVAVFITPSQAGDVQSDVNNFLSNKAGSKVCLGDICNDSSAFHFYECCGKLYNECCFRLQNWVWIVLIVIGICFLFGFVGSLIKCICCCDRN</sequence>
<keyword evidence="2" id="KW-0732">Signal</keyword>
<feature type="chain" id="PRO_5036903771" evidence="2">
    <location>
        <begin position="35"/>
        <end position="115"/>
    </location>
</feature>
<keyword evidence="1" id="KW-0472">Membrane</keyword>
<evidence type="ECO:0000256" key="1">
    <source>
        <dbReference type="SAM" id="Phobius"/>
    </source>
</evidence>
<dbReference type="Proteomes" id="UP000887574">
    <property type="component" value="Unplaced"/>
</dbReference>
<evidence type="ECO:0000313" key="4">
    <source>
        <dbReference type="WBParaSite" id="jg13514"/>
    </source>
</evidence>
<proteinExistence type="predicted"/>
<feature type="transmembrane region" description="Helical" evidence="1">
    <location>
        <begin position="85"/>
        <end position="106"/>
    </location>
</feature>
<reference evidence="4" key="1">
    <citation type="submission" date="2022-11" db="UniProtKB">
        <authorList>
            <consortium name="WormBaseParasite"/>
        </authorList>
    </citation>
    <scope>IDENTIFICATION</scope>
</reference>
<name>A0A915CX37_9BILA</name>
<evidence type="ECO:0000256" key="2">
    <source>
        <dbReference type="SAM" id="SignalP"/>
    </source>
</evidence>
<evidence type="ECO:0000313" key="3">
    <source>
        <dbReference type="Proteomes" id="UP000887574"/>
    </source>
</evidence>
<keyword evidence="1" id="KW-1133">Transmembrane helix</keyword>
<organism evidence="3 4">
    <name type="scientific">Ditylenchus dipsaci</name>
    <dbReference type="NCBI Taxonomy" id="166011"/>
    <lineage>
        <taxon>Eukaryota</taxon>
        <taxon>Metazoa</taxon>
        <taxon>Ecdysozoa</taxon>
        <taxon>Nematoda</taxon>
        <taxon>Chromadorea</taxon>
        <taxon>Rhabditida</taxon>
        <taxon>Tylenchina</taxon>
        <taxon>Tylenchomorpha</taxon>
        <taxon>Sphaerularioidea</taxon>
        <taxon>Anguinidae</taxon>
        <taxon>Anguininae</taxon>
        <taxon>Ditylenchus</taxon>
    </lineage>
</organism>
<dbReference type="Pfam" id="PF10853">
    <property type="entry name" value="DUF2650"/>
    <property type="match status" value="1"/>
</dbReference>
<dbReference type="InterPro" id="IPR022559">
    <property type="entry name" value="SUP-1-like"/>
</dbReference>
<dbReference type="WBParaSite" id="jg13514">
    <property type="protein sequence ID" value="jg13514"/>
    <property type="gene ID" value="jg13514"/>
</dbReference>
<protein>
    <submittedName>
        <fullName evidence="4">Uncharacterized protein</fullName>
    </submittedName>
</protein>
<dbReference type="PANTHER" id="PTHR34149:SF9">
    <property type="entry name" value="PROTEIN CBG09996"/>
    <property type="match status" value="1"/>
</dbReference>